<dbReference type="AlphaFoldDB" id="A0A2H6K8L9"/>
<organism evidence="2 3">
    <name type="scientific">Babesia ovata</name>
    <dbReference type="NCBI Taxonomy" id="189622"/>
    <lineage>
        <taxon>Eukaryota</taxon>
        <taxon>Sar</taxon>
        <taxon>Alveolata</taxon>
        <taxon>Apicomplexa</taxon>
        <taxon>Aconoidasida</taxon>
        <taxon>Piroplasmida</taxon>
        <taxon>Babesiidae</taxon>
        <taxon>Babesia</taxon>
    </lineage>
</organism>
<name>A0A2H6K8L9_9APIC</name>
<sequence>MGRTRPRACLERPPFLRLKGMVADRYVADPERLSWRLYNHQNCSPIFGCAELSEQGRGDSVGTDNTRPPTAVGGPLTPQPKTGGTDYTMNRDTGYFRAKYQIGQTVRPEPRADTDCRQEPAGEEFYASDQDDADEAFVRDTFGLEEGTSDGVLCCPGCFTPICYKCRINASGNFESSEAVNVSVESGAADGDSTVSEVAVDDSLSNKRRADDKAPSEGGHVARCDECRHIVAFVDDRGTYHFRRVIASPP</sequence>
<feature type="compositionally biased region" description="Basic and acidic residues" evidence="1">
    <location>
        <begin position="204"/>
        <end position="219"/>
    </location>
</feature>
<accession>A0A2H6K8L9</accession>
<dbReference type="PANTHER" id="PTHR15967">
    <property type="entry name" value="E2F-ASSOCIATED PHOSPHOPROTEIN"/>
    <property type="match status" value="1"/>
</dbReference>
<protein>
    <submittedName>
        <fullName evidence="2">E2f-associated phosphoprotein, putative</fullName>
    </submittedName>
</protein>
<evidence type="ECO:0000313" key="2">
    <source>
        <dbReference type="EMBL" id="GBE59352.1"/>
    </source>
</evidence>
<reference evidence="2 3" key="1">
    <citation type="journal article" date="2017" name="BMC Genomics">
        <title>Whole-genome assembly of Babesia ovata and comparative genomics between closely related pathogens.</title>
        <authorList>
            <person name="Yamagishi J."/>
            <person name="Asada M."/>
            <person name="Hakimi H."/>
            <person name="Tanaka T.Q."/>
            <person name="Sugimoto C."/>
            <person name="Kawazu S."/>
        </authorList>
    </citation>
    <scope>NUCLEOTIDE SEQUENCE [LARGE SCALE GENOMIC DNA]</scope>
    <source>
        <strain evidence="2 3">Miyake</strain>
    </source>
</reference>
<dbReference type="Proteomes" id="UP000236319">
    <property type="component" value="Unassembled WGS sequence"/>
</dbReference>
<dbReference type="GO" id="GO:0005634">
    <property type="term" value="C:nucleus"/>
    <property type="evidence" value="ECO:0007669"/>
    <property type="project" value="TreeGrafter"/>
</dbReference>
<evidence type="ECO:0000256" key="1">
    <source>
        <dbReference type="SAM" id="MobiDB-lite"/>
    </source>
</evidence>
<dbReference type="OrthoDB" id="122464at2759"/>
<dbReference type="Pfam" id="PF10238">
    <property type="entry name" value="Eapp_C"/>
    <property type="match status" value="1"/>
</dbReference>
<comment type="caution">
    <text evidence="2">The sequence shown here is derived from an EMBL/GenBank/DDBJ whole genome shotgun (WGS) entry which is preliminary data.</text>
</comment>
<dbReference type="PANTHER" id="PTHR15967:SF0">
    <property type="entry name" value="E2F-ASSOCIATED PHOSPHOPROTEIN"/>
    <property type="match status" value="1"/>
</dbReference>
<dbReference type="VEuPathDB" id="PiroplasmaDB:BOVATA_008450"/>
<dbReference type="EMBL" id="BDSA01000001">
    <property type="protein sequence ID" value="GBE59352.1"/>
    <property type="molecule type" value="Genomic_DNA"/>
</dbReference>
<keyword evidence="3" id="KW-1185">Reference proteome</keyword>
<gene>
    <name evidence="2" type="ORF">BOVATA_008450</name>
</gene>
<feature type="region of interest" description="Disordered" evidence="1">
    <location>
        <begin position="186"/>
        <end position="219"/>
    </location>
</feature>
<proteinExistence type="predicted"/>
<feature type="region of interest" description="Disordered" evidence="1">
    <location>
        <begin position="55"/>
        <end position="90"/>
    </location>
</feature>
<evidence type="ECO:0000313" key="3">
    <source>
        <dbReference type="Proteomes" id="UP000236319"/>
    </source>
</evidence>
<dbReference type="GeneID" id="39873122"/>
<dbReference type="InterPro" id="IPR019370">
    <property type="entry name" value="E2F-assoc_phosphoprotein"/>
</dbReference>
<feature type="compositionally biased region" description="Polar residues" evidence="1">
    <location>
        <begin position="79"/>
        <end position="90"/>
    </location>
</feature>
<dbReference type="RefSeq" id="XP_028865595.1">
    <property type="nucleotide sequence ID" value="XM_029009762.1"/>
</dbReference>